<keyword evidence="1" id="KW-0732">Signal</keyword>
<evidence type="ECO:0000313" key="3">
    <source>
        <dbReference type="Proteomes" id="UP001202248"/>
    </source>
</evidence>
<name>A0ABS9SL22_9BACT</name>
<comment type="caution">
    <text evidence="2">The sequence shown here is derived from an EMBL/GenBank/DDBJ whole genome shotgun (WGS) entry which is preliminary data.</text>
</comment>
<feature type="signal peptide" evidence="1">
    <location>
        <begin position="1"/>
        <end position="23"/>
    </location>
</feature>
<feature type="chain" id="PRO_5045329259" evidence="1">
    <location>
        <begin position="24"/>
        <end position="67"/>
    </location>
</feature>
<reference evidence="2 3" key="1">
    <citation type="submission" date="2022-02" db="EMBL/GenBank/DDBJ databases">
        <authorList>
            <person name="Min J."/>
        </authorList>
    </citation>
    <scope>NUCLEOTIDE SEQUENCE [LARGE SCALE GENOMIC DNA]</scope>
    <source>
        <strain evidence="2 3">GR10-1</strain>
    </source>
</reference>
<proteinExistence type="predicted"/>
<accession>A0ABS9SL22</accession>
<keyword evidence="3" id="KW-1185">Reference proteome</keyword>
<evidence type="ECO:0000256" key="1">
    <source>
        <dbReference type="SAM" id="SignalP"/>
    </source>
</evidence>
<sequence length="67" mass="7806">MKIPNILIVFTLTLLILAMNTNAQVKNYDADWKQVEENIVKGLPASALTIVKKYMQKLKLKRRKHRL</sequence>
<protein>
    <submittedName>
        <fullName evidence="2">Uncharacterized protein</fullName>
    </submittedName>
</protein>
<gene>
    <name evidence="2" type="ORF">MKP09_14645</name>
</gene>
<dbReference type="EMBL" id="JAKWBL010000003">
    <property type="protein sequence ID" value="MCH5599055.1"/>
    <property type="molecule type" value="Genomic_DNA"/>
</dbReference>
<evidence type="ECO:0000313" key="2">
    <source>
        <dbReference type="EMBL" id="MCH5599055.1"/>
    </source>
</evidence>
<dbReference type="Proteomes" id="UP001202248">
    <property type="component" value="Unassembled WGS sequence"/>
</dbReference>
<dbReference type="RefSeq" id="WP_240830735.1">
    <property type="nucleotide sequence ID" value="NZ_JAKWBL010000003.1"/>
</dbReference>
<organism evidence="2 3">
    <name type="scientific">Niabella ginsengisoli</name>
    <dbReference type="NCBI Taxonomy" id="522298"/>
    <lineage>
        <taxon>Bacteria</taxon>
        <taxon>Pseudomonadati</taxon>
        <taxon>Bacteroidota</taxon>
        <taxon>Chitinophagia</taxon>
        <taxon>Chitinophagales</taxon>
        <taxon>Chitinophagaceae</taxon>
        <taxon>Niabella</taxon>
    </lineage>
</organism>